<dbReference type="InterPro" id="IPR040256">
    <property type="entry name" value="At4g02000-like"/>
</dbReference>
<name>A0A7J6X029_THATH</name>
<evidence type="ECO:0000259" key="2">
    <source>
        <dbReference type="Pfam" id="PF14111"/>
    </source>
</evidence>
<dbReference type="PANTHER" id="PTHR31286">
    <property type="entry name" value="GLYCINE-RICH CELL WALL STRUCTURAL PROTEIN 1.8-LIKE"/>
    <property type="match status" value="1"/>
</dbReference>
<proteinExistence type="predicted"/>
<gene>
    <name evidence="3" type="ORF">FRX31_008320</name>
</gene>
<dbReference type="InterPro" id="IPR025558">
    <property type="entry name" value="DUF4283"/>
</dbReference>
<reference evidence="3 4" key="1">
    <citation type="submission" date="2020-06" db="EMBL/GenBank/DDBJ databases">
        <title>Transcriptomic and genomic resources for Thalictrum thalictroides and T. hernandezii: Facilitating candidate gene discovery in an emerging model plant lineage.</title>
        <authorList>
            <person name="Arias T."/>
            <person name="Riano-Pachon D.M."/>
            <person name="Di Stilio V.S."/>
        </authorList>
    </citation>
    <scope>NUCLEOTIDE SEQUENCE [LARGE SCALE GENOMIC DNA]</scope>
    <source>
        <strain evidence="4">cv. WT478/WT964</strain>
        <tissue evidence="3">Leaves</tissue>
    </source>
</reference>
<feature type="compositionally biased region" description="Basic and acidic residues" evidence="1">
    <location>
        <begin position="1"/>
        <end position="11"/>
    </location>
</feature>
<evidence type="ECO:0000313" key="4">
    <source>
        <dbReference type="Proteomes" id="UP000554482"/>
    </source>
</evidence>
<dbReference type="PANTHER" id="PTHR31286:SF180">
    <property type="entry name" value="OS10G0362600 PROTEIN"/>
    <property type="match status" value="1"/>
</dbReference>
<feature type="region of interest" description="Disordered" evidence="1">
    <location>
        <begin position="1"/>
        <end position="28"/>
    </location>
</feature>
<organism evidence="3 4">
    <name type="scientific">Thalictrum thalictroides</name>
    <name type="common">Rue-anemone</name>
    <name type="synonym">Anemone thalictroides</name>
    <dbReference type="NCBI Taxonomy" id="46969"/>
    <lineage>
        <taxon>Eukaryota</taxon>
        <taxon>Viridiplantae</taxon>
        <taxon>Streptophyta</taxon>
        <taxon>Embryophyta</taxon>
        <taxon>Tracheophyta</taxon>
        <taxon>Spermatophyta</taxon>
        <taxon>Magnoliopsida</taxon>
        <taxon>Ranunculales</taxon>
        <taxon>Ranunculaceae</taxon>
        <taxon>Thalictroideae</taxon>
        <taxon>Thalictrum</taxon>
    </lineage>
</organism>
<protein>
    <recommendedName>
        <fullName evidence="2">DUF4283 domain-containing protein</fullName>
    </recommendedName>
</protein>
<feature type="domain" description="DUF4283" evidence="2">
    <location>
        <begin position="73"/>
        <end position="150"/>
    </location>
</feature>
<dbReference type="Proteomes" id="UP000554482">
    <property type="component" value="Unassembled WGS sequence"/>
</dbReference>
<dbReference type="Pfam" id="PF14111">
    <property type="entry name" value="DUF4283"/>
    <property type="match status" value="1"/>
</dbReference>
<keyword evidence="4" id="KW-1185">Reference proteome</keyword>
<evidence type="ECO:0000256" key="1">
    <source>
        <dbReference type="SAM" id="MobiDB-lite"/>
    </source>
</evidence>
<dbReference type="EMBL" id="JABWDY010008603">
    <property type="protein sequence ID" value="KAF5202090.1"/>
    <property type="molecule type" value="Genomic_DNA"/>
</dbReference>
<sequence length="432" mass="48694">MAGKSVSKEMEIISSDPSSPRRVVENSKSPLSWSSLFRQGNANKLKTTLNFYKPSFVDGVAEVPDEVIEKGRKDWEDYLVGSFVGKRLPFPLVRDALQKQWKIQKFEMVADDEVFYFKFQSEEDKILVIEKGPIFIAGRLFVLRFWSPEIEKGRNLISSVPIWVKLEGVPKRLWSEEGLGFLGSLIGSSCVRDSQGVEINPTDQQEEGGESRFKVVERTSPPRDTTKQLVVVETPNTSNRFQCLQGEEENDQSADMRVDDASVGKLDEIPAIQEVDKEKELLLQDKSTNSAIVEVIEPVIVSQVEATEVDEFDNTLAIVVVGDENIVEAELPQGELEMSLLEDVPETPVADIMQYTREKEMYEALVDEEIDNSDDDPELEEVEIFKDHIMKELPTPAEQSAKVHRNIKIEAKAKALATVEKKKKGRSKGPEC</sequence>
<dbReference type="AlphaFoldDB" id="A0A7J6X029"/>
<comment type="caution">
    <text evidence="3">The sequence shown here is derived from an EMBL/GenBank/DDBJ whole genome shotgun (WGS) entry which is preliminary data.</text>
</comment>
<accession>A0A7J6X029</accession>
<evidence type="ECO:0000313" key="3">
    <source>
        <dbReference type="EMBL" id="KAF5202090.1"/>
    </source>
</evidence>